<dbReference type="RefSeq" id="WP_034363566.1">
    <property type="nucleotide sequence ID" value="NZ_CAJUDB010000003.1"/>
</dbReference>
<evidence type="ECO:0000259" key="9">
    <source>
        <dbReference type="Pfam" id="PF00884"/>
    </source>
</evidence>
<dbReference type="OrthoDB" id="9786870at2"/>
<dbReference type="PANTHER" id="PTHR30443">
    <property type="entry name" value="INNER MEMBRANE PROTEIN"/>
    <property type="match status" value="1"/>
</dbReference>
<comment type="caution">
    <text evidence="11">The sequence shown here is derived from an EMBL/GenBank/DDBJ whole genome shotgun (WGS) entry which is preliminary data.</text>
</comment>
<dbReference type="InterPro" id="IPR017850">
    <property type="entry name" value="Alkaline_phosphatase_core_sf"/>
</dbReference>
<evidence type="ECO:0000256" key="3">
    <source>
        <dbReference type="ARBA" id="ARBA00022519"/>
    </source>
</evidence>
<dbReference type="GO" id="GO:0005886">
    <property type="term" value="C:plasma membrane"/>
    <property type="evidence" value="ECO:0007669"/>
    <property type="project" value="UniProtKB-SubCell"/>
</dbReference>
<dbReference type="PANTHER" id="PTHR30443:SF0">
    <property type="entry name" value="PHOSPHOETHANOLAMINE TRANSFERASE EPTA"/>
    <property type="match status" value="1"/>
</dbReference>
<dbReference type="Gene3D" id="3.40.720.10">
    <property type="entry name" value="Alkaline Phosphatase, subunit A"/>
    <property type="match status" value="1"/>
</dbReference>
<keyword evidence="4 11" id="KW-0808">Transferase</keyword>
<sequence length="529" mass="59906">MFISFKKYSLFHFNYHILILAVATFIALCLNHTFNTTFDKVATQVEFTYLTYYGRIIHIFILALALEILCLRFSAKYILGFVLLLSSVCGFYMDSLGIVINEDIIQSVFNTHTDEALDMISFGFMGYVLGFGILPCFVLSLIKIKKPTFIASCKQKILAVGILSVLIALGYITLGKDIIFIFKTQKNIEGMLNPIAPIRSGILYIQNQVEQRDFKPVIVAQDATLAQDTPPQIVLFVIGESTRSANFALNGYTKPTNPYTSTLNVISFDDFYSCGVITAISVPCMLTHYTQKTYTNRNLSLYTNNILDIAQDVGYEVWYLGNNGGKCVGGCDKNIKHTIYYPNDSLDGIMLPDIKHIIENAQKTKQNTFIIAHGYGSHGASYALRYPPNFEHFNPACKQKELSKCTYEEIVNAYDNSLLYNDWFLAQIIHTLKQTNMRSMLWYVSDHGESLGELGQYMHGGLGYTLAPKYQKHIPSIMWFSTQWGEIPALALAQKHTELNHDYIFHTLLHLLGIQTQAYDKHLDILNPQ</sequence>
<dbReference type="InterPro" id="IPR000917">
    <property type="entry name" value="Sulfatase_N"/>
</dbReference>
<dbReference type="GO" id="GO:0016776">
    <property type="term" value="F:phosphotransferase activity, phosphate group as acceptor"/>
    <property type="evidence" value="ECO:0007669"/>
    <property type="project" value="TreeGrafter"/>
</dbReference>
<keyword evidence="2" id="KW-1003">Cell membrane</keyword>
<evidence type="ECO:0000313" key="11">
    <source>
        <dbReference type="EMBL" id="TLE01920.1"/>
    </source>
</evidence>
<evidence type="ECO:0000256" key="8">
    <source>
        <dbReference type="SAM" id="Phobius"/>
    </source>
</evidence>
<keyword evidence="5 8" id="KW-0812">Transmembrane</keyword>
<evidence type="ECO:0000256" key="1">
    <source>
        <dbReference type="ARBA" id="ARBA00004429"/>
    </source>
</evidence>
<dbReference type="SUPFAM" id="SSF53649">
    <property type="entry name" value="Alkaline phosphatase-like"/>
    <property type="match status" value="1"/>
</dbReference>
<keyword evidence="12" id="KW-1185">Reference proteome</keyword>
<dbReference type="EMBL" id="JRMQ02000005">
    <property type="protein sequence ID" value="TLE01920.1"/>
    <property type="molecule type" value="Genomic_DNA"/>
</dbReference>
<feature type="domain" description="Sulfatase N-terminal" evidence="9">
    <location>
        <begin position="233"/>
        <end position="514"/>
    </location>
</feature>
<gene>
    <name evidence="11" type="ORF">LS65_004985</name>
</gene>
<dbReference type="GO" id="GO:0009244">
    <property type="term" value="P:lipopolysaccharide core region biosynthetic process"/>
    <property type="evidence" value="ECO:0007669"/>
    <property type="project" value="TreeGrafter"/>
</dbReference>
<organism evidence="11 12">
    <name type="scientific">Helicobacter japonicus</name>
    <dbReference type="NCBI Taxonomy" id="425400"/>
    <lineage>
        <taxon>Bacteria</taxon>
        <taxon>Pseudomonadati</taxon>
        <taxon>Campylobacterota</taxon>
        <taxon>Epsilonproteobacteria</taxon>
        <taxon>Campylobacterales</taxon>
        <taxon>Helicobacteraceae</taxon>
        <taxon>Helicobacter</taxon>
    </lineage>
</organism>
<dbReference type="Pfam" id="PF00884">
    <property type="entry name" value="Sulfatase"/>
    <property type="match status" value="1"/>
</dbReference>
<evidence type="ECO:0000256" key="5">
    <source>
        <dbReference type="ARBA" id="ARBA00022692"/>
    </source>
</evidence>
<feature type="transmembrane region" description="Helical" evidence="8">
    <location>
        <begin position="120"/>
        <end position="144"/>
    </location>
</feature>
<dbReference type="InterPro" id="IPR012549">
    <property type="entry name" value="EptA-like_N"/>
</dbReference>
<dbReference type="AlphaFoldDB" id="A0A4U8TMX1"/>
<dbReference type="STRING" id="425400.LS65_09060"/>
<protein>
    <submittedName>
        <fullName evidence="11">Phosphoethanolamine transferase</fullName>
    </submittedName>
</protein>
<feature type="domain" description="Phosphoethanolamine transferase N-terminal" evidence="10">
    <location>
        <begin position="59"/>
        <end position="208"/>
    </location>
</feature>
<dbReference type="CDD" id="cd16017">
    <property type="entry name" value="LptA"/>
    <property type="match status" value="1"/>
</dbReference>
<proteinExistence type="predicted"/>
<dbReference type="Proteomes" id="UP000029707">
    <property type="component" value="Unassembled WGS sequence"/>
</dbReference>
<accession>A0A4U8TMX1</accession>
<evidence type="ECO:0000256" key="4">
    <source>
        <dbReference type="ARBA" id="ARBA00022679"/>
    </source>
</evidence>
<dbReference type="InterPro" id="IPR058130">
    <property type="entry name" value="PEA_transf_C"/>
</dbReference>
<evidence type="ECO:0000256" key="7">
    <source>
        <dbReference type="ARBA" id="ARBA00023136"/>
    </source>
</evidence>
<feature type="transmembrane region" description="Helical" evidence="8">
    <location>
        <begin position="78"/>
        <end position="100"/>
    </location>
</feature>
<feature type="transmembrane region" description="Helical" evidence="8">
    <location>
        <begin position="12"/>
        <end position="33"/>
    </location>
</feature>
<name>A0A4U8TMX1_9HELI</name>
<evidence type="ECO:0000313" key="12">
    <source>
        <dbReference type="Proteomes" id="UP000029707"/>
    </source>
</evidence>
<keyword evidence="3" id="KW-0997">Cell inner membrane</keyword>
<feature type="transmembrane region" description="Helical" evidence="8">
    <location>
        <begin position="53"/>
        <end position="71"/>
    </location>
</feature>
<keyword evidence="6 8" id="KW-1133">Transmembrane helix</keyword>
<reference evidence="11 12" key="1">
    <citation type="journal article" date="2014" name="Genome Announc.">
        <title>Draft genome sequences of eight enterohepatic helicobacter species isolated from both laboratory and wild rodents.</title>
        <authorList>
            <person name="Sheh A."/>
            <person name="Shen Z."/>
            <person name="Fox J.G."/>
        </authorList>
    </citation>
    <scope>NUCLEOTIDE SEQUENCE [LARGE SCALE GENOMIC DNA]</scope>
    <source>
        <strain evidence="11 12">MIT 01-6451</strain>
    </source>
</reference>
<evidence type="ECO:0000256" key="6">
    <source>
        <dbReference type="ARBA" id="ARBA00022989"/>
    </source>
</evidence>
<dbReference type="Pfam" id="PF08019">
    <property type="entry name" value="EptA_B_N"/>
    <property type="match status" value="1"/>
</dbReference>
<dbReference type="InterPro" id="IPR040423">
    <property type="entry name" value="PEA_transferase"/>
</dbReference>
<keyword evidence="7 8" id="KW-0472">Membrane</keyword>
<evidence type="ECO:0000256" key="2">
    <source>
        <dbReference type="ARBA" id="ARBA00022475"/>
    </source>
</evidence>
<comment type="subcellular location">
    <subcellularLocation>
        <location evidence="1">Cell inner membrane</location>
        <topology evidence="1">Multi-pass membrane protein</topology>
    </subcellularLocation>
</comment>
<feature type="transmembrane region" description="Helical" evidence="8">
    <location>
        <begin position="156"/>
        <end position="174"/>
    </location>
</feature>
<evidence type="ECO:0000259" key="10">
    <source>
        <dbReference type="Pfam" id="PF08019"/>
    </source>
</evidence>